<keyword evidence="3" id="KW-0285">Flavoprotein</keyword>
<dbReference type="Gene3D" id="3.30.9.10">
    <property type="entry name" value="D-Amino Acid Oxidase, subunit A, domain 2"/>
    <property type="match status" value="1"/>
</dbReference>
<dbReference type="GO" id="GO:0005737">
    <property type="term" value="C:cytoplasm"/>
    <property type="evidence" value="ECO:0007669"/>
    <property type="project" value="TreeGrafter"/>
</dbReference>
<reference evidence="8" key="1">
    <citation type="submission" date="2022-07" db="EMBL/GenBank/DDBJ databases">
        <title>Phylogenomic reconstructions and comparative analyses of Kickxellomycotina fungi.</title>
        <authorList>
            <person name="Reynolds N.K."/>
            <person name="Stajich J.E."/>
            <person name="Barry K."/>
            <person name="Grigoriev I.V."/>
            <person name="Crous P."/>
            <person name="Smith M.E."/>
        </authorList>
    </citation>
    <scope>NUCLEOTIDE SEQUENCE</scope>
    <source>
        <strain evidence="8">RSA 567</strain>
    </source>
</reference>
<evidence type="ECO:0000256" key="3">
    <source>
        <dbReference type="ARBA" id="ARBA00022630"/>
    </source>
</evidence>
<dbReference type="InterPro" id="IPR006076">
    <property type="entry name" value="FAD-dep_OxRdtase"/>
</dbReference>
<name>A0A9W8B6G0_9FUNG</name>
<dbReference type="PROSITE" id="PS00677">
    <property type="entry name" value="DAO"/>
    <property type="match status" value="1"/>
</dbReference>
<feature type="binding site" evidence="6">
    <location>
        <position position="301"/>
    </location>
    <ligand>
        <name>D-dopa</name>
        <dbReference type="ChEBI" id="CHEBI:149689"/>
    </ligand>
</feature>
<evidence type="ECO:0000259" key="7">
    <source>
        <dbReference type="Pfam" id="PF01266"/>
    </source>
</evidence>
<comment type="cofactor">
    <cofactor evidence="1 6">
        <name>FAD</name>
        <dbReference type="ChEBI" id="CHEBI:57692"/>
    </cofactor>
</comment>
<gene>
    <name evidence="8" type="ORF">H4R34_003323</name>
</gene>
<feature type="domain" description="FAD dependent oxidoreductase" evidence="7">
    <location>
        <begin position="6"/>
        <end position="342"/>
    </location>
</feature>
<dbReference type="Proteomes" id="UP001151582">
    <property type="component" value="Unassembled WGS sequence"/>
</dbReference>
<comment type="caution">
    <text evidence="8">The sequence shown here is derived from an EMBL/GenBank/DDBJ whole genome shotgun (WGS) entry which is preliminary data.</text>
</comment>
<dbReference type="PANTHER" id="PTHR11530:SF11">
    <property type="entry name" value="D-ASPARTATE OXIDASE"/>
    <property type="match status" value="1"/>
</dbReference>
<evidence type="ECO:0000313" key="8">
    <source>
        <dbReference type="EMBL" id="KAJ1978122.1"/>
    </source>
</evidence>
<organism evidence="8 9">
    <name type="scientific">Dimargaris verticillata</name>
    <dbReference type="NCBI Taxonomy" id="2761393"/>
    <lineage>
        <taxon>Eukaryota</taxon>
        <taxon>Fungi</taxon>
        <taxon>Fungi incertae sedis</taxon>
        <taxon>Zoopagomycota</taxon>
        <taxon>Kickxellomycotina</taxon>
        <taxon>Dimargaritomycetes</taxon>
        <taxon>Dimargaritales</taxon>
        <taxon>Dimargaritaceae</taxon>
        <taxon>Dimargaris</taxon>
    </lineage>
</organism>
<evidence type="ECO:0000256" key="5">
    <source>
        <dbReference type="ARBA" id="ARBA00023002"/>
    </source>
</evidence>
<dbReference type="SUPFAM" id="SSF51971">
    <property type="entry name" value="Nucleotide-binding domain"/>
    <property type="match status" value="1"/>
</dbReference>
<accession>A0A9W8B6G0</accession>
<proteinExistence type="inferred from homology"/>
<sequence>MPEPVRVAVLGAGVTGLTTAYVLLDQGFNVTLAADHFHDAGVSGDYASLAAGAHWRTWATVQDKDLQAIETISLAQLYTLAQQYPDCGLMRSESLDYWQDKAVADNTLWFRQLAPKFRTLSANELICGTVYGASYETLSIDVARYLAWLQQRCVDKGAAIVKLPAKLDHILDIQKHCPEAQFVVNCTGLGARNLGGVQDLAVFPVRGQWLLAKVPFELPNINVIGQGEMTLIIPRGNGIVFLGGTNEKFSWNEKIDEAQSENILQRCLSVCPQLNTYFKEQGVNSFADIGKVVVKQGIGLRPQRVGGVRVEREETSRGLPIIHNYGHSGYGFQTSWGYAQRVLRLIRQTHRL</sequence>
<dbReference type="PIRSF" id="PIRSF000189">
    <property type="entry name" value="D-aa_oxidase"/>
    <property type="match status" value="1"/>
</dbReference>
<dbReference type="GO" id="GO:0019478">
    <property type="term" value="P:D-amino acid catabolic process"/>
    <property type="evidence" value="ECO:0007669"/>
    <property type="project" value="TreeGrafter"/>
</dbReference>
<dbReference type="SUPFAM" id="SSF54373">
    <property type="entry name" value="FAD-linked reductases, C-terminal domain"/>
    <property type="match status" value="1"/>
</dbReference>
<dbReference type="AlphaFoldDB" id="A0A9W8B6G0"/>
<dbReference type="GO" id="GO:0071949">
    <property type="term" value="F:FAD binding"/>
    <property type="evidence" value="ECO:0007669"/>
    <property type="project" value="InterPro"/>
</dbReference>
<feature type="binding site" evidence="6">
    <location>
        <position position="187"/>
    </location>
    <ligand>
        <name>FAD</name>
        <dbReference type="ChEBI" id="CHEBI:57692"/>
    </ligand>
</feature>
<evidence type="ECO:0000256" key="6">
    <source>
        <dbReference type="PIRSR" id="PIRSR000189-1"/>
    </source>
</evidence>
<dbReference type="OrthoDB" id="2015447at2759"/>
<keyword evidence="4 6" id="KW-0274">FAD</keyword>
<evidence type="ECO:0000256" key="4">
    <source>
        <dbReference type="ARBA" id="ARBA00022827"/>
    </source>
</evidence>
<dbReference type="InterPro" id="IPR023209">
    <property type="entry name" value="DAO"/>
</dbReference>
<keyword evidence="9" id="KW-1185">Reference proteome</keyword>
<dbReference type="EMBL" id="JANBQB010000297">
    <property type="protein sequence ID" value="KAJ1978122.1"/>
    <property type="molecule type" value="Genomic_DNA"/>
</dbReference>
<dbReference type="PANTHER" id="PTHR11530">
    <property type="entry name" value="D-AMINO ACID OXIDASE"/>
    <property type="match status" value="1"/>
</dbReference>
<evidence type="ECO:0000256" key="2">
    <source>
        <dbReference type="ARBA" id="ARBA00006730"/>
    </source>
</evidence>
<comment type="similarity">
    <text evidence="2">Belongs to the DAMOX/DASOX family.</text>
</comment>
<protein>
    <recommendedName>
        <fullName evidence="7">FAD dependent oxidoreductase domain-containing protein</fullName>
    </recommendedName>
</protein>
<dbReference type="Gene3D" id="3.40.50.720">
    <property type="entry name" value="NAD(P)-binding Rossmann-like Domain"/>
    <property type="match status" value="1"/>
</dbReference>
<evidence type="ECO:0000313" key="9">
    <source>
        <dbReference type="Proteomes" id="UP001151582"/>
    </source>
</evidence>
<evidence type="ECO:0000256" key="1">
    <source>
        <dbReference type="ARBA" id="ARBA00001974"/>
    </source>
</evidence>
<dbReference type="Pfam" id="PF01266">
    <property type="entry name" value="DAO"/>
    <property type="match status" value="1"/>
</dbReference>
<dbReference type="GO" id="GO:0003884">
    <property type="term" value="F:D-amino-acid oxidase activity"/>
    <property type="evidence" value="ECO:0007669"/>
    <property type="project" value="InterPro"/>
</dbReference>
<keyword evidence="5" id="KW-0560">Oxidoreductase</keyword>
<dbReference type="InterPro" id="IPR006181">
    <property type="entry name" value="D-amino_acid_oxidase_CS"/>
</dbReference>
<feature type="binding site" evidence="6">
    <location>
        <position position="329"/>
    </location>
    <ligand>
        <name>D-dopa</name>
        <dbReference type="ChEBI" id="CHEBI:149689"/>
    </ligand>
</feature>